<evidence type="ECO:0000256" key="1">
    <source>
        <dbReference type="ARBA" id="ARBA00022801"/>
    </source>
</evidence>
<evidence type="ECO:0000313" key="4">
    <source>
        <dbReference type="EMBL" id="RZS61258.1"/>
    </source>
</evidence>
<name>A0A4Q7M433_9MICO</name>
<dbReference type="AlphaFoldDB" id="A0A4Q7M433"/>
<reference evidence="4 5" key="1">
    <citation type="submission" date="2019-02" db="EMBL/GenBank/DDBJ databases">
        <title>Sequencing the genomes of 1000 actinobacteria strains.</title>
        <authorList>
            <person name="Klenk H.-P."/>
        </authorList>
    </citation>
    <scope>NUCLEOTIDE SEQUENCE [LARGE SCALE GENOMIC DNA]</scope>
    <source>
        <strain evidence="4 5">DSM 16932</strain>
    </source>
</reference>
<dbReference type="GO" id="GO:0016874">
    <property type="term" value="F:ligase activity"/>
    <property type="evidence" value="ECO:0007669"/>
    <property type="project" value="UniProtKB-KW"/>
</dbReference>
<evidence type="ECO:0000256" key="2">
    <source>
        <dbReference type="HAMAP-Rule" id="MF_01940"/>
    </source>
</evidence>
<dbReference type="PANTHER" id="PTHR35561">
    <property type="entry name" value="RNA 2',3'-CYCLIC PHOSPHODIESTERASE"/>
    <property type="match status" value="1"/>
</dbReference>
<dbReference type="SUPFAM" id="SSF55144">
    <property type="entry name" value="LigT-like"/>
    <property type="match status" value="1"/>
</dbReference>
<keyword evidence="1 2" id="KW-0378">Hydrolase</keyword>
<evidence type="ECO:0000256" key="3">
    <source>
        <dbReference type="SAM" id="MobiDB-lite"/>
    </source>
</evidence>
<feature type="active site" description="Proton donor" evidence="2">
    <location>
        <position position="45"/>
    </location>
</feature>
<keyword evidence="4" id="KW-0436">Ligase</keyword>
<comment type="catalytic activity">
    <reaction evidence="2">
        <text>a 3'-end 2',3'-cyclophospho-ribonucleotide-RNA + H2O = a 3'-end 2'-phospho-ribonucleotide-RNA + H(+)</text>
        <dbReference type="Rhea" id="RHEA:11828"/>
        <dbReference type="Rhea" id="RHEA-COMP:10464"/>
        <dbReference type="Rhea" id="RHEA-COMP:17353"/>
        <dbReference type="ChEBI" id="CHEBI:15377"/>
        <dbReference type="ChEBI" id="CHEBI:15378"/>
        <dbReference type="ChEBI" id="CHEBI:83064"/>
        <dbReference type="ChEBI" id="CHEBI:173113"/>
        <dbReference type="EC" id="3.1.4.58"/>
    </reaction>
</comment>
<accession>A0A4Q7M433</accession>
<dbReference type="InterPro" id="IPR009097">
    <property type="entry name" value="Cyclic_Pdiesterase"/>
</dbReference>
<gene>
    <name evidence="4" type="ORF">EV386_1553</name>
</gene>
<dbReference type="Pfam" id="PF13563">
    <property type="entry name" value="2_5_RNA_ligase2"/>
    <property type="match status" value="1"/>
</dbReference>
<feature type="compositionally biased region" description="Basic and acidic residues" evidence="3">
    <location>
        <begin position="150"/>
        <end position="163"/>
    </location>
</feature>
<feature type="short sequence motif" description="HXTX 1" evidence="2">
    <location>
        <begin position="45"/>
        <end position="48"/>
    </location>
</feature>
<sequence>MRLFTAVYPSAEASAHLDLALGSIGGAAVADPGAGLRWTPKEQRHVTLAFHGEAPDGAVPGYATSLAAALALVEPFEVALAGGGSFGGRTLWVGVGEGLPGLRELAAAVGEAAAEAGLRADDRAGGRPHLTLARASASRVAQRGMTSRGMTDRGGSRRPRGRVEEGAPLAAWAHALAVYRGPAWRVTSVHVVASELGAGRSGGPLHRDVAVLALGRG</sequence>
<proteinExistence type="inferred from homology"/>
<evidence type="ECO:0000313" key="5">
    <source>
        <dbReference type="Proteomes" id="UP000293852"/>
    </source>
</evidence>
<dbReference type="InterPro" id="IPR004175">
    <property type="entry name" value="RNA_CPDase"/>
</dbReference>
<comment type="function">
    <text evidence="2">Hydrolyzes RNA 2',3'-cyclic phosphodiester to an RNA 2'-phosphomonoester.</text>
</comment>
<comment type="caution">
    <text evidence="4">The sequence shown here is derived from an EMBL/GenBank/DDBJ whole genome shotgun (WGS) entry which is preliminary data.</text>
</comment>
<protein>
    <recommendedName>
        <fullName evidence="2">RNA 2',3'-cyclic phosphodiesterase</fullName>
        <shortName evidence="2">RNA 2',3'-CPDase</shortName>
        <ecNumber evidence="2">3.1.4.58</ecNumber>
    </recommendedName>
</protein>
<dbReference type="OrthoDB" id="9787070at2"/>
<dbReference type="GO" id="GO:0004113">
    <property type="term" value="F:2',3'-cyclic-nucleotide 3'-phosphodiesterase activity"/>
    <property type="evidence" value="ECO:0007669"/>
    <property type="project" value="InterPro"/>
</dbReference>
<keyword evidence="5" id="KW-1185">Reference proteome</keyword>
<feature type="short sequence motif" description="HXTX 2" evidence="2">
    <location>
        <begin position="129"/>
        <end position="132"/>
    </location>
</feature>
<comment type="similarity">
    <text evidence="2">Belongs to the 2H phosphoesterase superfamily. ThpR family.</text>
</comment>
<feature type="region of interest" description="Disordered" evidence="3">
    <location>
        <begin position="136"/>
        <end position="163"/>
    </location>
</feature>
<dbReference type="HAMAP" id="MF_01940">
    <property type="entry name" value="RNA_CPDase"/>
    <property type="match status" value="1"/>
</dbReference>
<dbReference type="PANTHER" id="PTHR35561:SF1">
    <property type="entry name" value="RNA 2',3'-CYCLIC PHOSPHODIESTERASE"/>
    <property type="match status" value="1"/>
</dbReference>
<dbReference type="RefSeq" id="WP_130413819.1">
    <property type="nucleotide sequence ID" value="NZ_SGWX01000001.1"/>
</dbReference>
<feature type="active site" description="Proton acceptor" evidence="2">
    <location>
        <position position="129"/>
    </location>
</feature>
<dbReference type="Gene3D" id="3.90.1140.10">
    <property type="entry name" value="Cyclic phosphodiesterase"/>
    <property type="match status" value="1"/>
</dbReference>
<dbReference type="EMBL" id="SGWX01000001">
    <property type="protein sequence ID" value="RZS61258.1"/>
    <property type="molecule type" value="Genomic_DNA"/>
</dbReference>
<dbReference type="NCBIfam" id="TIGR02258">
    <property type="entry name" value="2_5_ligase"/>
    <property type="match status" value="1"/>
</dbReference>
<dbReference type="EC" id="3.1.4.58" evidence="2"/>
<organism evidence="4 5">
    <name type="scientific">Xylanimonas ulmi</name>
    <dbReference type="NCBI Taxonomy" id="228973"/>
    <lineage>
        <taxon>Bacteria</taxon>
        <taxon>Bacillati</taxon>
        <taxon>Actinomycetota</taxon>
        <taxon>Actinomycetes</taxon>
        <taxon>Micrococcales</taxon>
        <taxon>Promicromonosporaceae</taxon>
        <taxon>Xylanimonas</taxon>
    </lineage>
</organism>
<dbReference type="Proteomes" id="UP000293852">
    <property type="component" value="Unassembled WGS sequence"/>
</dbReference>
<dbReference type="GO" id="GO:0008664">
    <property type="term" value="F:RNA 2',3'-cyclic 3'-phosphodiesterase activity"/>
    <property type="evidence" value="ECO:0007669"/>
    <property type="project" value="UniProtKB-EC"/>
</dbReference>